<feature type="transmembrane region" description="Helical" evidence="11">
    <location>
        <begin position="539"/>
        <end position="556"/>
    </location>
</feature>
<evidence type="ECO:0000256" key="7">
    <source>
        <dbReference type="ARBA" id="ARBA00022989"/>
    </source>
</evidence>
<feature type="transmembrane region" description="Helical" evidence="11">
    <location>
        <begin position="562"/>
        <end position="578"/>
    </location>
</feature>
<evidence type="ECO:0000256" key="8">
    <source>
        <dbReference type="ARBA" id="ARBA00023002"/>
    </source>
</evidence>
<dbReference type="SFLD" id="SFLDG01169">
    <property type="entry name" value="NADPH_oxidase_subgroup_(NOX)"/>
    <property type="match status" value="1"/>
</dbReference>
<dbReference type="SUPFAM" id="SSF47473">
    <property type="entry name" value="EF-hand"/>
    <property type="match status" value="2"/>
</dbReference>
<evidence type="ECO:0000256" key="3">
    <source>
        <dbReference type="ARBA" id="ARBA00022692"/>
    </source>
</evidence>
<dbReference type="Pfam" id="PF13499">
    <property type="entry name" value="EF-hand_7"/>
    <property type="match status" value="1"/>
</dbReference>
<dbReference type="GO" id="GO:0042554">
    <property type="term" value="P:superoxide anion generation"/>
    <property type="evidence" value="ECO:0007669"/>
    <property type="project" value="TreeGrafter"/>
</dbReference>
<dbReference type="PANTHER" id="PTHR11972">
    <property type="entry name" value="NADPH OXIDASE"/>
    <property type="match status" value="1"/>
</dbReference>
<dbReference type="InterPro" id="IPR013130">
    <property type="entry name" value="Fe3_Rdtase_TM_dom"/>
</dbReference>
<keyword evidence="15" id="KW-1185">Reference proteome</keyword>
<dbReference type="InterPro" id="IPR039261">
    <property type="entry name" value="FNR_nucleotide-bd"/>
</dbReference>
<dbReference type="InterPro" id="IPR011992">
    <property type="entry name" value="EF-hand-dom_pair"/>
</dbReference>
<reference evidence="14" key="1">
    <citation type="submission" date="2022-01" db="EMBL/GenBank/DDBJ databases">
        <authorList>
            <person name="Braso-Vives M."/>
        </authorList>
    </citation>
    <scope>NUCLEOTIDE SEQUENCE</scope>
</reference>
<evidence type="ECO:0000256" key="11">
    <source>
        <dbReference type="SAM" id="Phobius"/>
    </source>
</evidence>
<dbReference type="AlphaFoldDB" id="A0A8J9YWV9"/>
<dbReference type="FunFam" id="2.40.30.10:FF:000056">
    <property type="entry name" value="NADPH oxidase 5"/>
    <property type="match status" value="1"/>
</dbReference>
<accession>A0A8J9YWV9</accession>
<evidence type="ECO:0000313" key="14">
    <source>
        <dbReference type="EMBL" id="CAH1243189.1"/>
    </source>
</evidence>
<dbReference type="CDD" id="cd06186">
    <property type="entry name" value="NOX_Duox_like_FAD_NADP"/>
    <property type="match status" value="1"/>
</dbReference>
<dbReference type="SMART" id="SM00054">
    <property type="entry name" value="EFh"/>
    <property type="match status" value="4"/>
</dbReference>
<dbReference type="InterPro" id="IPR017938">
    <property type="entry name" value="Riboflavin_synthase-like_b-brl"/>
</dbReference>
<feature type="domain" description="EF-hand" evidence="12">
    <location>
        <begin position="265"/>
        <end position="300"/>
    </location>
</feature>
<feature type="region of interest" description="Disordered" evidence="10">
    <location>
        <begin position="761"/>
        <end position="781"/>
    </location>
</feature>
<name>A0A8J9YWV9_BRALA</name>
<evidence type="ECO:0000256" key="6">
    <source>
        <dbReference type="ARBA" id="ARBA00022857"/>
    </source>
</evidence>
<dbReference type="InterPro" id="IPR013112">
    <property type="entry name" value="FAD-bd_8"/>
</dbReference>
<evidence type="ECO:0000259" key="12">
    <source>
        <dbReference type="PROSITE" id="PS50222"/>
    </source>
</evidence>
<feature type="domain" description="FAD-binding FR-type" evidence="13">
    <location>
        <begin position="578"/>
        <end position="686"/>
    </location>
</feature>
<evidence type="ECO:0000256" key="9">
    <source>
        <dbReference type="ARBA" id="ARBA00023136"/>
    </source>
</evidence>
<dbReference type="InterPro" id="IPR013121">
    <property type="entry name" value="Fe_red_NAD-bd_6"/>
</dbReference>
<evidence type="ECO:0000256" key="4">
    <source>
        <dbReference type="ARBA" id="ARBA00022827"/>
    </source>
</evidence>
<keyword evidence="5" id="KW-0106">Calcium</keyword>
<dbReference type="Pfam" id="PF08022">
    <property type="entry name" value="FAD_binding_8"/>
    <property type="match status" value="1"/>
</dbReference>
<keyword evidence="3 11" id="KW-0812">Transmembrane</keyword>
<dbReference type="EMBL" id="OV696698">
    <property type="protein sequence ID" value="CAH1243189.1"/>
    <property type="molecule type" value="Genomic_DNA"/>
</dbReference>
<dbReference type="Pfam" id="PF08030">
    <property type="entry name" value="NAD_binding_6"/>
    <property type="match status" value="1"/>
</dbReference>
<feature type="domain" description="EF-hand" evidence="12">
    <location>
        <begin position="86"/>
        <end position="121"/>
    </location>
</feature>
<keyword evidence="2" id="KW-0285">Flavoprotein</keyword>
<keyword evidence="6" id="KW-0521">NADP</keyword>
<gene>
    <name evidence="14" type="primary">NOX5</name>
    <name evidence="14" type="ORF">BLAG_LOCUS6270</name>
</gene>
<evidence type="ECO:0000256" key="2">
    <source>
        <dbReference type="ARBA" id="ARBA00022630"/>
    </source>
</evidence>
<dbReference type="SUPFAM" id="SSF63380">
    <property type="entry name" value="Riboflavin synthase domain-like"/>
    <property type="match status" value="1"/>
</dbReference>
<feature type="transmembrane region" description="Helical" evidence="11">
    <location>
        <begin position="409"/>
        <end position="433"/>
    </location>
</feature>
<evidence type="ECO:0000259" key="13">
    <source>
        <dbReference type="PROSITE" id="PS51384"/>
    </source>
</evidence>
<dbReference type="GO" id="GO:0043020">
    <property type="term" value="C:NADPH oxidase complex"/>
    <property type="evidence" value="ECO:0007669"/>
    <property type="project" value="TreeGrafter"/>
</dbReference>
<keyword evidence="8" id="KW-0560">Oxidoreductase</keyword>
<dbReference type="OrthoDB" id="167398at2759"/>
<dbReference type="Pfam" id="PF01794">
    <property type="entry name" value="Ferric_reduct"/>
    <property type="match status" value="1"/>
</dbReference>
<dbReference type="PROSITE" id="PS00018">
    <property type="entry name" value="EF_HAND_1"/>
    <property type="match status" value="2"/>
</dbReference>
<dbReference type="InterPro" id="IPR017927">
    <property type="entry name" value="FAD-bd_FR_type"/>
</dbReference>
<dbReference type="Gene3D" id="2.40.30.10">
    <property type="entry name" value="Translation factors"/>
    <property type="match status" value="1"/>
</dbReference>
<keyword evidence="9 11" id="KW-0472">Membrane</keyword>
<proteinExistence type="predicted"/>
<keyword evidence="7 11" id="KW-1133">Transmembrane helix</keyword>
<dbReference type="Proteomes" id="UP000838412">
    <property type="component" value="Chromosome 13"/>
</dbReference>
<comment type="subcellular location">
    <subcellularLocation>
        <location evidence="1">Membrane</location>
        <topology evidence="1">Multi-pass membrane protein</topology>
    </subcellularLocation>
</comment>
<dbReference type="CDD" id="cd00051">
    <property type="entry name" value="EFh"/>
    <property type="match status" value="1"/>
</dbReference>
<organism evidence="14 15">
    <name type="scientific">Branchiostoma lanceolatum</name>
    <name type="common">Common lancelet</name>
    <name type="synonym">Amphioxus lanceolatum</name>
    <dbReference type="NCBI Taxonomy" id="7740"/>
    <lineage>
        <taxon>Eukaryota</taxon>
        <taxon>Metazoa</taxon>
        <taxon>Chordata</taxon>
        <taxon>Cephalochordata</taxon>
        <taxon>Leptocardii</taxon>
        <taxon>Amphioxiformes</taxon>
        <taxon>Branchiostomatidae</taxon>
        <taxon>Branchiostoma</taxon>
    </lineage>
</organism>
<dbReference type="PROSITE" id="PS50222">
    <property type="entry name" value="EF_HAND_2"/>
    <property type="match status" value="3"/>
</dbReference>
<evidence type="ECO:0000313" key="15">
    <source>
        <dbReference type="Proteomes" id="UP000838412"/>
    </source>
</evidence>
<dbReference type="GO" id="GO:0006952">
    <property type="term" value="P:defense response"/>
    <property type="evidence" value="ECO:0007669"/>
    <property type="project" value="TreeGrafter"/>
</dbReference>
<dbReference type="PROSITE" id="PS51384">
    <property type="entry name" value="FAD_FR"/>
    <property type="match status" value="1"/>
</dbReference>
<dbReference type="GO" id="GO:0016175">
    <property type="term" value="F:superoxide-generating NAD(P)H oxidase activity"/>
    <property type="evidence" value="ECO:0007669"/>
    <property type="project" value="TreeGrafter"/>
</dbReference>
<keyword evidence="4" id="KW-0274">FAD</keyword>
<dbReference type="InterPro" id="IPR050369">
    <property type="entry name" value="RBOH/FRE"/>
</dbReference>
<dbReference type="FunFam" id="3.40.50.80:FF:000012">
    <property type="entry name" value="NADPH oxidase, isoform B"/>
    <property type="match status" value="1"/>
</dbReference>
<dbReference type="SUPFAM" id="SSF52343">
    <property type="entry name" value="Ferredoxin reductase-like, C-terminal NADP-linked domain"/>
    <property type="match status" value="1"/>
</dbReference>
<feature type="transmembrane region" description="Helical" evidence="11">
    <location>
        <begin position="381"/>
        <end position="403"/>
    </location>
</feature>
<feature type="transmembrane region" description="Helical" evidence="11">
    <location>
        <begin position="501"/>
        <end position="527"/>
    </location>
</feature>
<dbReference type="PANTHER" id="PTHR11972:SF58">
    <property type="entry name" value="NADPH OXIDASE 5"/>
    <property type="match status" value="1"/>
</dbReference>
<evidence type="ECO:0000256" key="10">
    <source>
        <dbReference type="SAM" id="MobiDB-lite"/>
    </source>
</evidence>
<evidence type="ECO:0000256" key="1">
    <source>
        <dbReference type="ARBA" id="ARBA00004141"/>
    </source>
</evidence>
<dbReference type="Gene3D" id="1.10.238.10">
    <property type="entry name" value="EF-hand"/>
    <property type="match status" value="2"/>
</dbReference>
<feature type="transmembrane region" description="Helical" evidence="11">
    <location>
        <begin position="460"/>
        <end position="481"/>
    </location>
</feature>
<sequence length="1016" mass="115060">MGSTFSRKWFGLTHLRRAEVHEDFQSSDVMTNCRVITVAPRDDPFPSQGLTEETHGELAWFNIHLTPLARGGMVTLRMFRKFAKDMEQTFAAKWFSLLDKEGSGKLSIQVVIGGLSGLASHERRLRLLKWLEDRMADFCTENVLITPDRLRRFFLTKGTVEKLFGLTDVDGDGRIPLQELLGRLSLLPNIDNTTKYQAWLEYRFGLIVGPGSTISLERFKAELKSQQHVGSFLAEQLFHVLSKDGGSELKLSDLMAGLSCLLTGSEEEKARLLFQVYDVNGNGSIDRAELKLVLSSCMEEGAFSDDQISDLTEALFEDADSDCSGAITYIEFLEEMSRQLELLDCLALSVVYCAEPVLEVKAKSTPLLGGMLSVQAVRNHLRTVVAVALYVVLNIALLCDAAIRYQPNFAIIVAKGCGQCLNLNSMFALLLMLRKMLSYVRSTTFGRYLPLDQNIAFHKIIGVMIVIFSVLHTVAHVYNFVNLTETTPHTLLEYMLGSHLGIGWVSGSASLTGWVLLWLLLVITLSSTSLVRNSGHFKAFYWIHQLTIPWFLILVIHAKSFWLWLLLPGLFYVIERVLRTKMARVTRYGHMSIQQGIVLPSKVIHVVVSRPKDFKFQPGDYVYLCVPAIATHEWHPFTISSAPEQDGTLWFHIRAVGTWTNRLYSLFEHHTERLRQNTPQQRYDSVESIMNTNSIGSGVIPEIQRSSSTHLSDPSTESHEYRNIFTLAPTKPRQNKVSRDSGVYLCETPSVADGTRKVPDTSAVLVPDGMPPMERNDSRMSCSSLGQDFSHMFRPPTVVNLADGLCDTHGFEVYMDGPYGAPSTRIFEAEHAVLVGAGIGVTPFASILQSIVHRYRRARQTCPRCKHAWTAETHRNFLTLKKVDFFWINRDHKSFEWFISLLSQLEIEQSEMGNFERNFLEMHMYMTSMYGRTDSKAIGLRMAMYLTHKKEKRDLITGLKTRTQAGRPDWDKVFRRLDAEKCGKLTVFFCGSVQLGKVLKKKCMEHGFEFCQENFS</sequence>
<dbReference type="Gene3D" id="3.40.50.80">
    <property type="entry name" value="Nucleotide-binding domain of ferredoxin-NADP reductase (FNR) module"/>
    <property type="match status" value="1"/>
</dbReference>
<dbReference type="InterPro" id="IPR002048">
    <property type="entry name" value="EF_hand_dom"/>
</dbReference>
<feature type="domain" description="EF-hand" evidence="12">
    <location>
        <begin position="155"/>
        <end position="190"/>
    </location>
</feature>
<evidence type="ECO:0000256" key="5">
    <source>
        <dbReference type="ARBA" id="ARBA00022837"/>
    </source>
</evidence>
<dbReference type="InterPro" id="IPR018247">
    <property type="entry name" value="EF_Hand_1_Ca_BS"/>
</dbReference>
<protein>
    <submittedName>
        <fullName evidence="14">NOX5 protein</fullName>
    </submittedName>
</protein>
<dbReference type="GO" id="GO:0005509">
    <property type="term" value="F:calcium ion binding"/>
    <property type="evidence" value="ECO:0007669"/>
    <property type="project" value="InterPro"/>
</dbReference>